<evidence type="ECO:0000256" key="2">
    <source>
        <dbReference type="ARBA" id="ARBA00023315"/>
    </source>
</evidence>
<dbReference type="SUPFAM" id="SSF55729">
    <property type="entry name" value="Acyl-CoA N-acyltransferases (Nat)"/>
    <property type="match status" value="1"/>
</dbReference>
<dbReference type="InterPro" id="IPR000182">
    <property type="entry name" value="GNAT_dom"/>
</dbReference>
<evidence type="ECO:0000256" key="1">
    <source>
        <dbReference type="ARBA" id="ARBA00022679"/>
    </source>
</evidence>
<dbReference type="InterPro" id="IPR016181">
    <property type="entry name" value="Acyl_CoA_acyltransferase"/>
</dbReference>
<keyword evidence="1" id="KW-0808">Transferase</keyword>
<dbReference type="InterPro" id="IPR045047">
    <property type="entry name" value="Ard1-like"/>
</dbReference>
<gene>
    <name evidence="5" type="ORF">CTEN0397_LOCUS8470</name>
</gene>
<dbReference type="CDD" id="cd04301">
    <property type="entry name" value="NAT_SF"/>
    <property type="match status" value="1"/>
</dbReference>
<dbReference type="EMBL" id="HBFW01013319">
    <property type="protein sequence ID" value="CAD8937411.1"/>
    <property type="molecule type" value="Transcribed_RNA"/>
</dbReference>
<reference evidence="5" key="1">
    <citation type="submission" date="2021-01" db="EMBL/GenBank/DDBJ databases">
        <authorList>
            <person name="Corre E."/>
            <person name="Pelletier E."/>
            <person name="Niang G."/>
            <person name="Scheremetjew M."/>
            <person name="Finn R."/>
            <person name="Kale V."/>
            <person name="Holt S."/>
            <person name="Cochrane G."/>
            <person name="Meng A."/>
            <person name="Brown T."/>
            <person name="Cohen L."/>
        </authorList>
    </citation>
    <scope>NUCLEOTIDE SEQUENCE</scope>
    <source>
        <strain evidence="5">ECT3854</strain>
    </source>
</reference>
<dbReference type="FunFam" id="3.40.630.30:FF:000037">
    <property type="entry name" value="N-alpha-acetyltransferase daf-31-like"/>
    <property type="match status" value="1"/>
</dbReference>
<dbReference type="GO" id="GO:1990190">
    <property type="term" value="F:protein-N-terminal-glutamate acetyltransferase activity"/>
    <property type="evidence" value="ECO:0007669"/>
    <property type="project" value="TreeGrafter"/>
</dbReference>
<evidence type="ECO:0000256" key="3">
    <source>
        <dbReference type="ARBA" id="ARBA00025786"/>
    </source>
</evidence>
<name>A0A7S1GMW4_CYCTE</name>
<dbReference type="GO" id="GO:1990189">
    <property type="term" value="F:protein N-terminal-serine acetyltransferase activity"/>
    <property type="evidence" value="ECO:0007669"/>
    <property type="project" value="TreeGrafter"/>
</dbReference>
<dbReference type="PANTHER" id="PTHR23091">
    <property type="entry name" value="N-TERMINAL ACETYLTRANSFERASE"/>
    <property type="match status" value="1"/>
</dbReference>
<dbReference type="Gene3D" id="3.40.630.30">
    <property type="match status" value="1"/>
</dbReference>
<dbReference type="AlphaFoldDB" id="A0A7S1GMW4"/>
<organism evidence="5">
    <name type="scientific">Cyclophora tenuis</name>
    <name type="common">Marine diatom</name>
    <dbReference type="NCBI Taxonomy" id="216820"/>
    <lineage>
        <taxon>Eukaryota</taxon>
        <taxon>Sar</taxon>
        <taxon>Stramenopiles</taxon>
        <taxon>Ochrophyta</taxon>
        <taxon>Bacillariophyta</taxon>
        <taxon>Fragilariophyceae</taxon>
        <taxon>Fragilariophycidae</taxon>
        <taxon>Cyclophorales</taxon>
        <taxon>Cyclophoraceae</taxon>
        <taxon>Cyclophora</taxon>
    </lineage>
</organism>
<comment type="similarity">
    <text evidence="3">Belongs to the acetyltransferase family. ARD1 subfamily.</text>
</comment>
<keyword evidence="2" id="KW-0012">Acyltransferase</keyword>
<feature type="domain" description="N-acetyltransferase" evidence="4">
    <location>
        <begin position="2"/>
        <end position="153"/>
    </location>
</feature>
<accession>A0A7S1GMW4</accession>
<dbReference type="GO" id="GO:0031415">
    <property type="term" value="C:NatA complex"/>
    <property type="evidence" value="ECO:0007669"/>
    <property type="project" value="InterPro"/>
</dbReference>
<dbReference type="Pfam" id="PF00583">
    <property type="entry name" value="Acetyltransf_1"/>
    <property type="match status" value="1"/>
</dbReference>
<protein>
    <recommendedName>
        <fullName evidence="4">N-acetyltransferase domain-containing protein</fullName>
    </recommendedName>
</protein>
<evidence type="ECO:0000313" key="5">
    <source>
        <dbReference type="EMBL" id="CAD8937411.1"/>
    </source>
</evidence>
<dbReference type="PANTHER" id="PTHR23091:SF4">
    <property type="entry name" value="N-TERMINAL AMINO-ACID N(ALPHA)-ACETYLTRANSFERASE NATA"/>
    <property type="match status" value="1"/>
</dbReference>
<sequence length="175" mass="20658">MVCVRMATVNDLLQMQATNLWCLPENYQMKYYFYHLLSWPQLLWVAEDFDQSIVGYVMAKMEEDDKQPRHGHITSLAVLRTHRKRGIATALMRRSQMEMEKVFGAEYVSLHVRKSNKAAFHLYKETLDYEIHDVEKGYYADGEDAYDMRCTFNKKNEEQQQQQAVEGKMQALTVE</sequence>
<dbReference type="PROSITE" id="PS51186">
    <property type="entry name" value="GNAT"/>
    <property type="match status" value="1"/>
</dbReference>
<proteinExistence type="inferred from homology"/>
<evidence type="ECO:0000259" key="4">
    <source>
        <dbReference type="PROSITE" id="PS51186"/>
    </source>
</evidence>